<dbReference type="InterPro" id="IPR051592">
    <property type="entry name" value="HERV-K_Pro_peptidase_A2"/>
</dbReference>
<dbReference type="Gene3D" id="2.40.70.10">
    <property type="entry name" value="Acid Proteases"/>
    <property type="match status" value="1"/>
</dbReference>
<keyword evidence="2" id="KW-0064">Aspartyl protease</keyword>
<dbReference type="Pfam" id="PF00692">
    <property type="entry name" value="dUTPase"/>
    <property type="match status" value="1"/>
</dbReference>
<dbReference type="InterPro" id="IPR001995">
    <property type="entry name" value="Peptidase_A2_cat"/>
</dbReference>
<dbReference type="SUPFAM" id="SSF51283">
    <property type="entry name" value="dUTPase-like"/>
    <property type="match status" value="1"/>
</dbReference>
<dbReference type="InterPro" id="IPR036157">
    <property type="entry name" value="dUTPase-like_sf"/>
</dbReference>
<dbReference type="AlphaFoldDB" id="A0A091PT77"/>
<gene>
    <name evidence="5" type="ORF">N329_11308</name>
</gene>
<feature type="non-terminal residue" evidence="5">
    <location>
        <position position="158"/>
    </location>
</feature>
<protein>
    <recommendedName>
        <fullName evidence="4">Peptidase A2 domain-containing protein</fullName>
    </recommendedName>
</protein>
<proteinExistence type="predicted"/>
<name>A0A091PT77_HALAL</name>
<dbReference type="InterPro" id="IPR029054">
    <property type="entry name" value="dUTPase-like"/>
</dbReference>
<dbReference type="InterPro" id="IPR021109">
    <property type="entry name" value="Peptidase_aspartic_dom_sf"/>
</dbReference>
<evidence type="ECO:0000259" key="4">
    <source>
        <dbReference type="PROSITE" id="PS50175"/>
    </source>
</evidence>
<dbReference type="PANTHER" id="PTHR19422">
    <property type="entry name" value="GAG RETROVIRAL POLYPROTEIN"/>
    <property type="match status" value="1"/>
</dbReference>
<evidence type="ECO:0000256" key="2">
    <source>
        <dbReference type="ARBA" id="ARBA00022750"/>
    </source>
</evidence>
<evidence type="ECO:0000313" key="6">
    <source>
        <dbReference type="Proteomes" id="UP000054379"/>
    </source>
</evidence>
<sequence>GSIKINVKTTIDVTLTDSNVQKIPSNARGPLFHRISAIGGLLLGRSSAGIKGLIVLPGVIDTDYMGQIYIMAYTICPPLFIPKGSRIAQIVAFISLLGYPPRTDVHRGNRSFGSTGPAICFTTKMDQRPTMTVILSQHGMTKQILAMLDTGTDVTIIS</sequence>
<dbReference type="EMBL" id="KK664725">
    <property type="protein sequence ID" value="KFQ10536.1"/>
    <property type="molecule type" value="Genomic_DNA"/>
</dbReference>
<accession>A0A091PT77</accession>
<keyword evidence="1" id="KW-0645">Protease</keyword>
<dbReference type="GO" id="GO:0004190">
    <property type="term" value="F:aspartic-type endopeptidase activity"/>
    <property type="evidence" value="ECO:0007669"/>
    <property type="project" value="UniProtKB-KW"/>
</dbReference>
<dbReference type="Gene3D" id="2.70.40.10">
    <property type="match status" value="1"/>
</dbReference>
<feature type="domain" description="Peptidase A2" evidence="4">
    <location>
        <begin position="144"/>
        <end position="158"/>
    </location>
</feature>
<dbReference type="PROSITE" id="PS00141">
    <property type="entry name" value="ASP_PROTEASE"/>
    <property type="match status" value="1"/>
</dbReference>
<dbReference type="SUPFAM" id="SSF50630">
    <property type="entry name" value="Acid proteases"/>
    <property type="match status" value="1"/>
</dbReference>
<organism evidence="5 6">
    <name type="scientific">Haliaeetus albicilla</name>
    <name type="common">White-tailed sea-eagle</name>
    <name type="synonym">Falco albicilla</name>
    <dbReference type="NCBI Taxonomy" id="8969"/>
    <lineage>
        <taxon>Eukaryota</taxon>
        <taxon>Metazoa</taxon>
        <taxon>Chordata</taxon>
        <taxon>Craniata</taxon>
        <taxon>Vertebrata</taxon>
        <taxon>Euteleostomi</taxon>
        <taxon>Archelosauria</taxon>
        <taxon>Archosauria</taxon>
        <taxon>Dinosauria</taxon>
        <taxon>Saurischia</taxon>
        <taxon>Theropoda</taxon>
        <taxon>Coelurosauria</taxon>
        <taxon>Aves</taxon>
        <taxon>Neognathae</taxon>
        <taxon>Neoaves</taxon>
        <taxon>Telluraves</taxon>
        <taxon>Accipitrimorphae</taxon>
        <taxon>Accipitriformes</taxon>
        <taxon>Accipitridae</taxon>
        <taxon>Accipitrinae</taxon>
        <taxon>Haliaeetus</taxon>
    </lineage>
</organism>
<dbReference type="PANTHER" id="PTHR19422:SF123">
    <property type="entry name" value="RT1 CLASS I, LOCUS CE15"/>
    <property type="match status" value="1"/>
</dbReference>
<dbReference type="GO" id="GO:0006508">
    <property type="term" value="P:proteolysis"/>
    <property type="evidence" value="ECO:0007669"/>
    <property type="project" value="UniProtKB-KW"/>
</dbReference>
<evidence type="ECO:0000256" key="3">
    <source>
        <dbReference type="ARBA" id="ARBA00022801"/>
    </source>
</evidence>
<evidence type="ECO:0000313" key="5">
    <source>
        <dbReference type="EMBL" id="KFQ10536.1"/>
    </source>
</evidence>
<dbReference type="InterPro" id="IPR001969">
    <property type="entry name" value="Aspartic_peptidase_AS"/>
</dbReference>
<feature type="non-terminal residue" evidence="5">
    <location>
        <position position="1"/>
    </location>
</feature>
<keyword evidence="3" id="KW-0378">Hydrolase</keyword>
<dbReference type="PROSITE" id="PS50175">
    <property type="entry name" value="ASP_PROT_RETROV"/>
    <property type="match status" value="1"/>
</dbReference>
<dbReference type="Proteomes" id="UP000054379">
    <property type="component" value="Unassembled WGS sequence"/>
</dbReference>
<reference evidence="5 6" key="1">
    <citation type="submission" date="2014-04" db="EMBL/GenBank/DDBJ databases">
        <title>Genome evolution of avian class.</title>
        <authorList>
            <person name="Zhang G."/>
            <person name="Li C."/>
        </authorList>
    </citation>
    <scope>NUCLEOTIDE SEQUENCE [LARGE SCALE GENOMIC DNA]</scope>
    <source>
        <strain evidence="5">BGI_N329</strain>
    </source>
</reference>
<evidence type="ECO:0000256" key="1">
    <source>
        <dbReference type="ARBA" id="ARBA00022670"/>
    </source>
</evidence>